<organism evidence="1 2">
    <name type="scientific">Acinetobacter radioresistens</name>
    <dbReference type="NCBI Taxonomy" id="40216"/>
    <lineage>
        <taxon>Bacteria</taxon>
        <taxon>Pseudomonadati</taxon>
        <taxon>Pseudomonadota</taxon>
        <taxon>Gammaproteobacteria</taxon>
        <taxon>Moraxellales</taxon>
        <taxon>Moraxellaceae</taxon>
        <taxon>Acinetobacter</taxon>
    </lineage>
</organism>
<comment type="caution">
    <text evidence="1">The sequence shown here is derived from an EMBL/GenBank/DDBJ whole genome shotgun (WGS) entry which is preliminary data.</text>
</comment>
<dbReference type="AlphaFoldDB" id="A0A8H2K0S0"/>
<evidence type="ECO:0000313" key="2">
    <source>
        <dbReference type="Proteomes" id="UP000314285"/>
    </source>
</evidence>
<dbReference type="Proteomes" id="UP000314285">
    <property type="component" value="Unassembled WGS sequence"/>
</dbReference>
<dbReference type="InterPro" id="IPR053842">
    <property type="entry name" value="NikA-like"/>
</dbReference>
<name>A0A8H2K0S0_ACIRA</name>
<gene>
    <name evidence="1" type="ORF">FHY67_08380</name>
</gene>
<evidence type="ECO:0000313" key="1">
    <source>
        <dbReference type="EMBL" id="TNX92168.1"/>
    </source>
</evidence>
<accession>A0A8H2K0S0</accession>
<reference evidence="1 2" key="1">
    <citation type="submission" date="2019-06" db="EMBL/GenBank/DDBJ databases">
        <title>Genome of Acinetobacter radioresistens APH1, a phenol degrading strain.</title>
        <authorList>
            <person name="Liu Y."/>
        </authorList>
    </citation>
    <scope>NUCLEOTIDE SEQUENCE [LARGE SCALE GENOMIC DNA]</scope>
    <source>
        <strain evidence="1 2">APH1</strain>
    </source>
</reference>
<dbReference type="Pfam" id="PF21983">
    <property type="entry name" value="NikA-like"/>
    <property type="match status" value="1"/>
</dbReference>
<proteinExistence type="predicted"/>
<dbReference type="EMBL" id="VFBM01000005">
    <property type="protein sequence ID" value="TNX92168.1"/>
    <property type="molecule type" value="Genomic_DNA"/>
</dbReference>
<sequence length="111" mass="12862">MNEYQKSRRPKRGHIIKVRLFESELTEIRKSKIAVAKFLRESALEKIGIIEDPIYLKVEREKLYQLSKIGTNINQIAYAVNQEMAGTGTYKKVKLLQLLISIDNQIRSISL</sequence>
<protein>
    <submittedName>
        <fullName evidence="1">MobC family plasmid mobilization relaxosome protein</fullName>
    </submittedName>
</protein>
<dbReference type="RefSeq" id="WP_017400768.1">
    <property type="nucleotide sequence ID" value="NZ_CP027365.1"/>
</dbReference>